<evidence type="ECO:0000259" key="1">
    <source>
        <dbReference type="Pfam" id="PF00485"/>
    </source>
</evidence>
<keyword evidence="2" id="KW-0378">Hydrolase</keyword>
<accession>A0A4S8KNP8</accession>
<dbReference type="SUPFAM" id="SSF52540">
    <property type="entry name" value="P-loop containing nucleoside triphosphate hydrolases"/>
    <property type="match status" value="1"/>
</dbReference>
<dbReference type="OrthoDB" id="10041966at2759"/>
<name>A0A4S8KNP8_DENBC</name>
<evidence type="ECO:0000313" key="3">
    <source>
        <dbReference type="Proteomes" id="UP000297245"/>
    </source>
</evidence>
<sequence length="254" mass="28618">MNTDDSTPVKVIAIGIGGATSSGKTTLAKHLRSCLPNSFIIHQDDFVPPAESLPMHPELGVADWDSAPGAIDWDRMAAFLSDLKRTGILPTDHQSYDHLNTTASVAVEDEIINNWKTRSEKLVSEHLAKHGEKVVWAIIDGFLMYWDERIISDLDVRVFIRTPEDVVKARREARPYVTPEGEVWHDPPHYWEKVVWPAYIQAHEHIFIDGDVLEGTLNGKVNGLLLFEGIKVEVQDMVNTVMEKVVEVSFIDKK</sequence>
<dbReference type="GO" id="GO:0005524">
    <property type="term" value="F:ATP binding"/>
    <property type="evidence" value="ECO:0007669"/>
    <property type="project" value="InterPro"/>
</dbReference>
<dbReference type="CDD" id="cd02024">
    <property type="entry name" value="NRK1"/>
    <property type="match status" value="1"/>
</dbReference>
<dbReference type="GO" id="GO:0016301">
    <property type="term" value="F:kinase activity"/>
    <property type="evidence" value="ECO:0007669"/>
    <property type="project" value="InterPro"/>
</dbReference>
<evidence type="ECO:0000313" key="2">
    <source>
        <dbReference type="EMBL" id="THU77267.1"/>
    </source>
</evidence>
<dbReference type="Proteomes" id="UP000297245">
    <property type="component" value="Unassembled WGS sequence"/>
</dbReference>
<protein>
    <submittedName>
        <fullName evidence="2">P-loop containing nucleoside triphosphate hydrolase protein</fullName>
    </submittedName>
</protein>
<feature type="domain" description="Phosphoribulokinase/uridine kinase" evidence="1">
    <location>
        <begin position="14"/>
        <end position="174"/>
    </location>
</feature>
<dbReference type="PANTHER" id="PTHR10285">
    <property type="entry name" value="URIDINE KINASE"/>
    <property type="match status" value="1"/>
</dbReference>
<reference evidence="2 3" key="1">
    <citation type="journal article" date="2019" name="Nat. Ecol. Evol.">
        <title>Megaphylogeny resolves global patterns of mushroom evolution.</title>
        <authorList>
            <person name="Varga T."/>
            <person name="Krizsan K."/>
            <person name="Foldi C."/>
            <person name="Dima B."/>
            <person name="Sanchez-Garcia M."/>
            <person name="Sanchez-Ramirez S."/>
            <person name="Szollosi G.J."/>
            <person name="Szarkandi J.G."/>
            <person name="Papp V."/>
            <person name="Albert L."/>
            <person name="Andreopoulos W."/>
            <person name="Angelini C."/>
            <person name="Antonin V."/>
            <person name="Barry K.W."/>
            <person name="Bougher N.L."/>
            <person name="Buchanan P."/>
            <person name="Buyck B."/>
            <person name="Bense V."/>
            <person name="Catcheside P."/>
            <person name="Chovatia M."/>
            <person name="Cooper J."/>
            <person name="Damon W."/>
            <person name="Desjardin D."/>
            <person name="Finy P."/>
            <person name="Geml J."/>
            <person name="Haridas S."/>
            <person name="Hughes K."/>
            <person name="Justo A."/>
            <person name="Karasinski D."/>
            <person name="Kautmanova I."/>
            <person name="Kiss B."/>
            <person name="Kocsube S."/>
            <person name="Kotiranta H."/>
            <person name="LaButti K.M."/>
            <person name="Lechner B.E."/>
            <person name="Liimatainen K."/>
            <person name="Lipzen A."/>
            <person name="Lukacs Z."/>
            <person name="Mihaltcheva S."/>
            <person name="Morgado L.N."/>
            <person name="Niskanen T."/>
            <person name="Noordeloos M.E."/>
            <person name="Ohm R.A."/>
            <person name="Ortiz-Santana B."/>
            <person name="Ovrebo C."/>
            <person name="Racz N."/>
            <person name="Riley R."/>
            <person name="Savchenko A."/>
            <person name="Shiryaev A."/>
            <person name="Soop K."/>
            <person name="Spirin V."/>
            <person name="Szebenyi C."/>
            <person name="Tomsovsky M."/>
            <person name="Tulloss R.E."/>
            <person name="Uehling J."/>
            <person name="Grigoriev I.V."/>
            <person name="Vagvolgyi C."/>
            <person name="Papp T."/>
            <person name="Martin F.M."/>
            <person name="Miettinen O."/>
            <person name="Hibbett D.S."/>
            <person name="Nagy L.G."/>
        </authorList>
    </citation>
    <scope>NUCLEOTIDE SEQUENCE [LARGE SCALE GENOMIC DNA]</scope>
    <source>
        <strain evidence="2 3">CBS 962.96</strain>
    </source>
</reference>
<dbReference type="Gene3D" id="3.40.50.300">
    <property type="entry name" value="P-loop containing nucleotide triphosphate hydrolases"/>
    <property type="match status" value="1"/>
</dbReference>
<dbReference type="Pfam" id="PF00485">
    <property type="entry name" value="PRK"/>
    <property type="match status" value="1"/>
</dbReference>
<organism evidence="2 3">
    <name type="scientific">Dendrothele bispora (strain CBS 962.96)</name>
    <dbReference type="NCBI Taxonomy" id="1314807"/>
    <lineage>
        <taxon>Eukaryota</taxon>
        <taxon>Fungi</taxon>
        <taxon>Dikarya</taxon>
        <taxon>Basidiomycota</taxon>
        <taxon>Agaricomycotina</taxon>
        <taxon>Agaricomycetes</taxon>
        <taxon>Agaricomycetidae</taxon>
        <taxon>Agaricales</taxon>
        <taxon>Agaricales incertae sedis</taxon>
        <taxon>Dendrothele</taxon>
    </lineage>
</organism>
<dbReference type="InterPro" id="IPR006083">
    <property type="entry name" value="PRK/URK"/>
</dbReference>
<dbReference type="EMBL" id="ML180495">
    <property type="protein sequence ID" value="THU77267.1"/>
    <property type="molecule type" value="Genomic_DNA"/>
</dbReference>
<proteinExistence type="predicted"/>
<dbReference type="GO" id="GO:0016787">
    <property type="term" value="F:hydrolase activity"/>
    <property type="evidence" value="ECO:0007669"/>
    <property type="project" value="UniProtKB-KW"/>
</dbReference>
<dbReference type="AlphaFoldDB" id="A0A4S8KNP8"/>
<gene>
    <name evidence="2" type="ORF">K435DRAFT_974049</name>
</gene>
<keyword evidence="3" id="KW-1185">Reference proteome</keyword>
<dbReference type="InterPro" id="IPR027417">
    <property type="entry name" value="P-loop_NTPase"/>
</dbReference>